<protein>
    <submittedName>
        <fullName evidence="1">Uncharacterized protein</fullName>
    </submittedName>
</protein>
<dbReference type="RefSeq" id="WP_013703818.1">
    <property type="nucleotide sequence ID" value="NC_015387.1"/>
</dbReference>
<dbReference type="GO" id="GO:0046872">
    <property type="term" value="F:metal ion binding"/>
    <property type="evidence" value="ECO:0007669"/>
    <property type="project" value="InterPro"/>
</dbReference>
<dbReference type="PANTHER" id="PTHR33677">
    <property type="entry name" value="TRANSCRIPTIONAL REPRESSOR FRMR-RELATED"/>
    <property type="match status" value="1"/>
</dbReference>
<dbReference type="Proteomes" id="UP000007030">
    <property type="component" value="Chromosome"/>
</dbReference>
<accession>F2NLF1</accession>
<dbReference type="GO" id="GO:0003677">
    <property type="term" value="F:DNA binding"/>
    <property type="evidence" value="ECO:0007669"/>
    <property type="project" value="InterPro"/>
</dbReference>
<dbReference type="PANTHER" id="PTHR33677:SF5">
    <property type="entry name" value="TRANSCRIPTIONAL REPRESSOR FRMR"/>
    <property type="match status" value="1"/>
</dbReference>
<reference evidence="1 2" key="1">
    <citation type="journal article" date="2012" name="Stand. Genomic Sci.">
        <title>Complete genome sequence of the aerobic, heterotroph Marinithermus hydrothermalis type strain (T1(T)) from a deep-sea hydrothermal vent chimney.</title>
        <authorList>
            <person name="Copeland A."/>
            <person name="Gu W."/>
            <person name="Yasawong M."/>
            <person name="Lapidus A."/>
            <person name="Lucas S."/>
            <person name="Deshpande S."/>
            <person name="Pagani I."/>
            <person name="Tapia R."/>
            <person name="Cheng J.F."/>
            <person name="Goodwin L.A."/>
            <person name="Pitluck S."/>
            <person name="Liolios K."/>
            <person name="Ivanova N."/>
            <person name="Mavromatis K."/>
            <person name="Mikhailova N."/>
            <person name="Pati A."/>
            <person name="Chen A."/>
            <person name="Palaniappan K."/>
            <person name="Land M."/>
            <person name="Pan C."/>
            <person name="Brambilla E.M."/>
            <person name="Rohde M."/>
            <person name="Tindall B.J."/>
            <person name="Sikorski J."/>
            <person name="Goker M."/>
            <person name="Detter J.C."/>
            <person name="Bristow J."/>
            <person name="Eisen J.A."/>
            <person name="Markowitz V."/>
            <person name="Hugenholtz P."/>
            <person name="Kyrpides N.C."/>
            <person name="Klenk H.P."/>
            <person name="Woyke T."/>
        </authorList>
    </citation>
    <scope>NUCLEOTIDE SEQUENCE [LARGE SCALE GENOMIC DNA]</scope>
    <source>
        <strain evidence="2">DSM 14884 / JCM 11576 / T1</strain>
    </source>
</reference>
<dbReference type="InterPro" id="IPR003735">
    <property type="entry name" value="Metal_Tscrpt_repr"/>
</dbReference>
<dbReference type="InterPro" id="IPR038390">
    <property type="entry name" value="Metal_Tscrpt_repr_sf"/>
</dbReference>
<evidence type="ECO:0000313" key="2">
    <source>
        <dbReference type="Proteomes" id="UP000007030"/>
    </source>
</evidence>
<dbReference type="KEGG" id="mhd:Marky_1028"/>
<dbReference type="Gene3D" id="1.20.58.1000">
    <property type="entry name" value="Metal-sensitive repressor, helix protomer"/>
    <property type="match status" value="1"/>
</dbReference>
<evidence type="ECO:0000313" key="1">
    <source>
        <dbReference type="EMBL" id="AEB11770.1"/>
    </source>
</evidence>
<dbReference type="HOGENOM" id="CLU_2465382_0_0_0"/>
<dbReference type="GO" id="GO:0045892">
    <property type="term" value="P:negative regulation of DNA-templated transcription"/>
    <property type="evidence" value="ECO:0007669"/>
    <property type="project" value="UniProtKB-ARBA"/>
</dbReference>
<dbReference type="EMBL" id="CP002630">
    <property type="protein sequence ID" value="AEB11770.1"/>
    <property type="molecule type" value="Genomic_DNA"/>
</dbReference>
<organism evidence="1 2">
    <name type="scientific">Marinithermus hydrothermalis (strain DSM 14884 / JCM 11576 / T1)</name>
    <dbReference type="NCBI Taxonomy" id="869210"/>
    <lineage>
        <taxon>Bacteria</taxon>
        <taxon>Thermotogati</taxon>
        <taxon>Deinococcota</taxon>
        <taxon>Deinococci</taxon>
        <taxon>Thermales</taxon>
        <taxon>Thermaceae</taxon>
        <taxon>Marinithermus</taxon>
    </lineage>
</organism>
<dbReference type="eggNOG" id="COG1937">
    <property type="taxonomic scope" value="Bacteria"/>
</dbReference>
<dbReference type="Pfam" id="PF02583">
    <property type="entry name" value="Trns_repr_metal"/>
    <property type="match status" value="1"/>
</dbReference>
<gene>
    <name evidence="1" type="ordered locus">Marky_1028</name>
</gene>
<keyword evidence="2" id="KW-1185">Reference proteome</keyword>
<dbReference type="AlphaFoldDB" id="F2NLF1"/>
<sequence length="88" mass="10256">MNERVQGEVLSRLASTRGHLEGVCRMVRRGSAIREILDQIRAVRGSLAEVETFLVREALYEYLREPEPGRSEKLERVWALVSRKRSFR</sequence>
<name>F2NLF1_MARHT</name>
<dbReference type="STRING" id="869210.Marky_1028"/>
<proteinExistence type="predicted"/>